<organism evidence="2 3">
    <name type="scientific">Trifolium medium</name>
    <dbReference type="NCBI Taxonomy" id="97028"/>
    <lineage>
        <taxon>Eukaryota</taxon>
        <taxon>Viridiplantae</taxon>
        <taxon>Streptophyta</taxon>
        <taxon>Embryophyta</taxon>
        <taxon>Tracheophyta</taxon>
        <taxon>Spermatophyta</taxon>
        <taxon>Magnoliopsida</taxon>
        <taxon>eudicotyledons</taxon>
        <taxon>Gunneridae</taxon>
        <taxon>Pentapetalae</taxon>
        <taxon>rosids</taxon>
        <taxon>fabids</taxon>
        <taxon>Fabales</taxon>
        <taxon>Fabaceae</taxon>
        <taxon>Papilionoideae</taxon>
        <taxon>50 kb inversion clade</taxon>
        <taxon>NPAAA clade</taxon>
        <taxon>Hologalegina</taxon>
        <taxon>IRL clade</taxon>
        <taxon>Trifolieae</taxon>
        <taxon>Trifolium</taxon>
    </lineage>
</organism>
<evidence type="ECO:0000313" key="2">
    <source>
        <dbReference type="EMBL" id="MCI50339.1"/>
    </source>
</evidence>
<feature type="non-terminal residue" evidence="2">
    <location>
        <position position="1"/>
    </location>
</feature>
<dbReference type="EMBL" id="LXQA010414990">
    <property type="protein sequence ID" value="MCI50339.1"/>
    <property type="molecule type" value="Genomic_DNA"/>
</dbReference>
<dbReference type="Proteomes" id="UP000265520">
    <property type="component" value="Unassembled WGS sequence"/>
</dbReference>
<evidence type="ECO:0000256" key="1">
    <source>
        <dbReference type="SAM" id="Coils"/>
    </source>
</evidence>
<keyword evidence="3" id="KW-1185">Reference proteome</keyword>
<sequence>SDGIAVSNEVDKLSTENEVLRRKLAHIKEQYRQFQQANASDNPWASPT</sequence>
<name>A0A392SNU2_9FABA</name>
<protein>
    <submittedName>
        <fullName evidence="2">Uncharacterized protein</fullName>
    </submittedName>
</protein>
<reference evidence="2 3" key="1">
    <citation type="journal article" date="2018" name="Front. Plant Sci.">
        <title>Red Clover (Trifolium pratense) and Zigzag Clover (T. medium) - A Picture of Genomic Similarities and Differences.</title>
        <authorList>
            <person name="Dluhosova J."/>
            <person name="Istvanek J."/>
            <person name="Nedelnik J."/>
            <person name="Repkova J."/>
        </authorList>
    </citation>
    <scope>NUCLEOTIDE SEQUENCE [LARGE SCALE GENOMIC DNA]</scope>
    <source>
        <strain evidence="3">cv. 10/8</strain>
        <tissue evidence="2">Leaf</tissue>
    </source>
</reference>
<accession>A0A392SNU2</accession>
<feature type="coiled-coil region" evidence="1">
    <location>
        <begin position="10"/>
        <end position="37"/>
    </location>
</feature>
<evidence type="ECO:0000313" key="3">
    <source>
        <dbReference type="Proteomes" id="UP000265520"/>
    </source>
</evidence>
<proteinExistence type="predicted"/>
<keyword evidence="1" id="KW-0175">Coiled coil</keyword>
<comment type="caution">
    <text evidence="2">The sequence shown here is derived from an EMBL/GenBank/DDBJ whole genome shotgun (WGS) entry which is preliminary data.</text>
</comment>
<dbReference type="AlphaFoldDB" id="A0A392SNU2"/>